<name>A0A4Z2H361_9TELE</name>
<proteinExistence type="predicted"/>
<dbReference type="EMBL" id="SRLO01000339">
    <property type="protein sequence ID" value="TNN60199.1"/>
    <property type="molecule type" value="Genomic_DNA"/>
</dbReference>
<comment type="caution">
    <text evidence="1">The sequence shown here is derived from an EMBL/GenBank/DDBJ whole genome shotgun (WGS) entry which is preliminary data.</text>
</comment>
<reference evidence="1 2" key="1">
    <citation type="submission" date="2019-03" db="EMBL/GenBank/DDBJ databases">
        <title>First draft genome of Liparis tanakae, snailfish: a comprehensive survey of snailfish specific genes.</title>
        <authorList>
            <person name="Kim W."/>
            <person name="Song I."/>
            <person name="Jeong J.-H."/>
            <person name="Kim D."/>
            <person name="Kim S."/>
            <person name="Ryu S."/>
            <person name="Song J.Y."/>
            <person name="Lee S.K."/>
        </authorList>
    </citation>
    <scope>NUCLEOTIDE SEQUENCE [LARGE SCALE GENOMIC DNA]</scope>
    <source>
        <tissue evidence="1">Muscle</tissue>
    </source>
</reference>
<dbReference type="AlphaFoldDB" id="A0A4Z2H361"/>
<sequence length="131" mass="14866">MNKDKSNSSKAARELKLSGSILLIRFSLRLSFVRLRSPLSADRCRTSIRFPVRSSSPRTSGRPNQFGLTSVRRFWFKPRNVRRVSDPKAPSAIPVTPARSIRSRVTETRPWLRNAVALISPTSLETSTREE</sequence>
<evidence type="ECO:0000313" key="1">
    <source>
        <dbReference type="EMBL" id="TNN60199.1"/>
    </source>
</evidence>
<dbReference type="Proteomes" id="UP000314294">
    <property type="component" value="Unassembled WGS sequence"/>
</dbReference>
<gene>
    <name evidence="1" type="ORF">EYF80_029632</name>
</gene>
<organism evidence="1 2">
    <name type="scientific">Liparis tanakae</name>
    <name type="common">Tanaka's snailfish</name>
    <dbReference type="NCBI Taxonomy" id="230148"/>
    <lineage>
        <taxon>Eukaryota</taxon>
        <taxon>Metazoa</taxon>
        <taxon>Chordata</taxon>
        <taxon>Craniata</taxon>
        <taxon>Vertebrata</taxon>
        <taxon>Euteleostomi</taxon>
        <taxon>Actinopterygii</taxon>
        <taxon>Neopterygii</taxon>
        <taxon>Teleostei</taxon>
        <taxon>Neoteleostei</taxon>
        <taxon>Acanthomorphata</taxon>
        <taxon>Eupercaria</taxon>
        <taxon>Perciformes</taxon>
        <taxon>Cottioidei</taxon>
        <taxon>Cottales</taxon>
        <taxon>Liparidae</taxon>
        <taxon>Liparis</taxon>
    </lineage>
</organism>
<accession>A0A4Z2H361</accession>
<keyword evidence="2" id="KW-1185">Reference proteome</keyword>
<protein>
    <submittedName>
        <fullName evidence="1">Uncharacterized protein</fullName>
    </submittedName>
</protein>
<evidence type="ECO:0000313" key="2">
    <source>
        <dbReference type="Proteomes" id="UP000314294"/>
    </source>
</evidence>